<dbReference type="InterPro" id="IPR011990">
    <property type="entry name" value="TPR-like_helical_dom_sf"/>
</dbReference>
<feature type="signal peptide" evidence="1">
    <location>
        <begin position="1"/>
        <end position="20"/>
    </location>
</feature>
<protein>
    <submittedName>
        <fullName evidence="2">Uncharacterized protein</fullName>
    </submittedName>
</protein>
<dbReference type="Proteomes" id="UP001501367">
    <property type="component" value="Unassembled WGS sequence"/>
</dbReference>
<dbReference type="EMBL" id="BAABDT010000001">
    <property type="protein sequence ID" value="GAA3726633.1"/>
    <property type="molecule type" value="Genomic_DNA"/>
</dbReference>
<sequence length="758" mass="86175">MRDFIWSLSLLFAGISISFAQTNGLEKGTYLSTNKGGKIKLNLLDDNKYELVFYSGGYEIKGDSLVFLKSENTVNNRFDLSFFKDKKAKKVKIKFLNPSYYSFYIGTQKGTEAVQYQRLSDIKTKVDPDYIKIDLDFEIEKTDFLYLVYEDYNGKSDVNKYTLPKDVSEVIIDYDVAIVNDLNLAGSFDKNTKELRISDQAGKDPLVFVNEKDEKPAKTPAVVPIQTESISNWTYPGKDSFQDSYGNTVVDSIYNSLPVDSTAVPAADYSLDPPASYTKYDFKLKIEDNLKKAIESTKTASNKFLVVVVDSKNKSAKEGFNAFVKEQETQTGYNMYDSYNALYDTYNYYLAGADDQKWLKNNKITNDPSVLVLNGNGDVVAAAKSDLTTQQYQFSYYGDLYRKLQRASAFLSIDKVLKNKKTSDADLITAFNKAALLEAVYEYESEDVLINEKNGTEFVMTKTKLDQKEVAQSWKKLIEAHQKDKNVNMQLAETIIKEIKNQGFTKQFFNEERILNDTDFLAIDYLLKHSDEIENNRVAYNNTENAIHSFGNPVSEVSNALQQNLYASQDGLTGKMNKEKINSVYKKIIESGKGNFDAYRNYFYYLTQVEDQDGSNTTYLREFNTYFDATLAGTSPIEKLDAIFSGLDSSSSYSYDGWSSFKLYHSDICNNAAWTVVLKPQNANFLKDAIKWSEYSLVLSKNNPYYLDTLAQLYYKDGQAQKAIETQVLAVKYITSDVDEETANQMKEVLTKMSNGTY</sequence>
<feature type="chain" id="PRO_5047441687" evidence="1">
    <location>
        <begin position="21"/>
        <end position="758"/>
    </location>
</feature>
<comment type="caution">
    <text evidence="2">The sequence shown here is derived from an EMBL/GenBank/DDBJ whole genome shotgun (WGS) entry which is preliminary data.</text>
</comment>
<reference evidence="3" key="1">
    <citation type="journal article" date="2019" name="Int. J. Syst. Evol. Microbiol.">
        <title>The Global Catalogue of Microorganisms (GCM) 10K type strain sequencing project: providing services to taxonomists for standard genome sequencing and annotation.</title>
        <authorList>
            <consortium name="The Broad Institute Genomics Platform"/>
            <consortium name="The Broad Institute Genome Sequencing Center for Infectious Disease"/>
            <person name="Wu L."/>
            <person name="Ma J."/>
        </authorList>
    </citation>
    <scope>NUCLEOTIDE SEQUENCE [LARGE SCALE GENOMIC DNA]</scope>
    <source>
        <strain evidence="3">JCM 17336</strain>
    </source>
</reference>
<accession>A0ABP7EX52</accession>
<keyword evidence="3" id="KW-1185">Reference proteome</keyword>
<dbReference type="RefSeq" id="WP_198854643.1">
    <property type="nucleotide sequence ID" value="NZ_BAABDT010000001.1"/>
</dbReference>
<keyword evidence="1" id="KW-0732">Signal</keyword>
<evidence type="ECO:0000313" key="3">
    <source>
        <dbReference type="Proteomes" id="UP001501367"/>
    </source>
</evidence>
<evidence type="ECO:0000256" key="1">
    <source>
        <dbReference type="SAM" id="SignalP"/>
    </source>
</evidence>
<name>A0ABP7EX52_9FLAO</name>
<proteinExistence type="predicted"/>
<dbReference type="SUPFAM" id="SSF48452">
    <property type="entry name" value="TPR-like"/>
    <property type="match status" value="1"/>
</dbReference>
<gene>
    <name evidence="2" type="ORF">GCM10022422_05190</name>
</gene>
<evidence type="ECO:0000313" key="2">
    <source>
        <dbReference type="EMBL" id="GAA3726633.1"/>
    </source>
</evidence>
<organism evidence="2 3">
    <name type="scientific">Flavobacterium ginsengisoli</name>
    <dbReference type="NCBI Taxonomy" id="871694"/>
    <lineage>
        <taxon>Bacteria</taxon>
        <taxon>Pseudomonadati</taxon>
        <taxon>Bacteroidota</taxon>
        <taxon>Flavobacteriia</taxon>
        <taxon>Flavobacteriales</taxon>
        <taxon>Flavobacteriaceae</taxon>
        <taxon>Flavobacterium</taxon>
    </lineage>
</organism>